<dbReference type="EMBL" id="JBEPAZ010000066">
    <property type="protein sequence ID" value="MER6433682.1"/>
    <property type="molecule type" value="Genomic_DNA"/>
</dbReference>
<proteinExistence type="predicted"/>
<comment type="caution">
    <text evidence="1">The sequence shown here is derived from an EMBL/GenBank/DDBJ whole genome shotgun (WGS) entry which is preliminary data.</text>
</comment>
<keyword evidence="2" id="KW-1185">Reference proteome</keyword>
<accession>A0ABV1UKI5</accession>
<organism evidence="1 2">
    <name type="scientific">Streptomyces sp. 900105245</name>
    <dbReference type="NCBI Taxonomy" id="3154379"/>
    <lineage>
        <taxon>Bacteria</taxon>
        <taxon>Bacillati</taxon>
        <taxon>Actinomycetota</taxon>
        <taxon>Actinomycetes</taxon>
        <taxon>Kitasatosporales</taxon>
        <taxon>Streptomycetaceae</taxon>
        <taxon>Streptomyces</taxon>
    </lineage>
</organism>
<protein>
    <submittedName>
        <fullName evidence="1">Pentapeptide repeat-containing protein</fullName>
    </submittedName>
</protein>
<name>A0ABV1UKI5_9ACTN</name>
<reference evidence="1 2" key="1">
    <citation type="submission" date="2024-06" db="EMBL/GenBank/DDBJ databases">
        <title>The Natural Products Discovery Center: Release of the First 8490 Sequenced Strains for Exploring Actinobacteria Biosynthetic Diversity.</title>
        <authorList>
            <person name="Kalkreuter E."/>
            <person name="Kautsar S.A."/>
            <person name="Yang D."/>
            <person name="Bader C.D."/>
            <person name="Teijaro C.N."/>
            <person name="Fluegel L."/>
            <person name="Davis C.M."/>
            <person name="Simpson J.R."/>
            <person name="Lauterbach L."/>
            <person name="Steele A.D."/>
            <person name="Gui C."/>
            <person name="Meng S."/>
            <person name="Li G."/>
            <person name="Viehrig K."/>
            <person name="Ye F."/>
            <person name="Su P."/>
            <person name="Kiefer A.F."/>
            <person name="Nichols A."/>
            <person name="Cepeda A.J."/>
            <person name="Yan W."/>
            <person name="Fan B."/>
            <person name="Jiang Y."/>
            <person name="Adhikari A."/>
            <person name="Zheng C.-J."/>
            <person name="Schuster L."/>
            <person name="Cowan T.M."/>
            <person name="Smanski M.J."/>
            <person name="Chevrette M.G."/>
            <person name="De Carvalho L.P.S."/>
            <person name="Shen B."/>
        </authorList>
    </citation>
    <scope>NUCLEOTIDE SEQUENCE [LARGE SCALE GENOMIC DNA]</scope>
    <source>
        <strain evidence="1 2">NPDC001166</strain>
    </source>
</reference>
<sequence>MATGSPRLFVAATFARNAQFGSTSFEGGAKFNSATFQNSVRFELATFQEDAQFEQATFERSASLGPLACARRVKLSGAEFRGPVTLSFAARRLDCRRTRWSSTAEVRLRYAMVDFAHAVFEYPLTIAAEP</sequence>
<evidence type="ECO:0000313" key="2">
    <source>
        <dbReference type="Proteomes" id="UP001470023"/>
    </source>
</evidence>
<dbReference type="Gene3D" id="2.160.20.80">
    <property type="entry name" value="E3 ubiquitin-protein ligase SopA"/>
    <property type="match status" value="1"/>
</dbReference>
<gene>
    <name evidence="1" type="ORF">ABT272_39105</name>
</gene>
<dbReference type="Proteomes" id="UP001470023">
    <property type="component" value="Unassembled WGS sequence"/>
</dbReference>
<dbReference type="InterPro" id="IPR001646">
    <property type="entry name" value="5peptide_repeat"/>
</dbReference>
<dbReference type="Pfam" id="PF13576">
    <property type="entry name" value="Pentapeptide_3"/>
    <property type="match status" value="1"/>
</dbReference>
<dbReference type="RefSeq" id="WP_352065716.1">
    <property type="nucleotide sequence ID" value="NZ_JBEPAZ010000066.1"/>
</dbReference>
<evidence type="ECO:0000313" key="1">
    <source>
        <dbReference type="EMBL" id="MER6433682.1"/>
    </source>
</evidence>